<gene>
    <name evidence="5" type="ordered locus">AciX8_2171</name>
</gene>
<dbReference type="eggNOG" id="COG1902">
    <property type="taxonomic scope" value="Bacteria"/>
</dbReference>
<dbReference type="InterPro" id="IPR001155">
    <property type="entry name" value="OxRdtase_FMN_N"/>
</dbReference>
<keyword evidence="6" id="KW-1185">Reference proteome</keyword>
<dbReference type="CDD" id="cd02933">
    <property type="entry name" value="OYE_like_FMN"/>
    <property type="match status" value="1"/>
</dbReference>
<protein>
    <submittedName>
        <fullName evidence="5">12-oxophytodienoate reductase</fullName>
        <ecNumber evidence="5">1.3.1.42</ecNumber>
    </submittedName>
</protein>
<comment type="similarity">
    <text evidence="2">Belongs to the NADH:flavin oxidoreductase/NADH oxidase family.</text>
</comment>
<dbReference type="OrthoDB" id="9772736at2"/>
<dbReference type="PANTHER" id="PTHR22893">
    <property type="entry name" value="NADH OXIDOREDUCTASE-RELATED"/>
    <property type="match status" value="1"/>
</dbReference>
<feature type="domain" description="NADH:flavin oxidoreductase/NADH oxidase N-terminal" evidence="4">
    <location>
        <begin position="16"/>
        <end position="352"/>
    </location>
</feature>
<evidence type="ECO:0000313" key="5">
    <source>
        <dbReference type="EMBL" id="AEU36495.1"/>
    </source>
</evidence>
<sequence length="375" mass="41070">MSAPTNIVSSGSVKTLFSPIRVGPLTLSHRVVMAPLTRLRSQIPGDVPVDLMAEYYGQRASEGGLIVSEGATVSIGGRGYLGAPGIYSEEQIAGWRRVTEAVHAKGGYIFLQLWHVGRVSHVDMTNCEMPVAPSVVPFEGIVVTRNGFVPPSPHRALEIEEIPKLIGEFRKAAWNAKAAGFDGVEIHGANGYILDQFLQDGTNKRTDSYGGPIQNRARLLFEVLDVTAAVWGEDRVGVRLSPNSTYNAMFDSDPEATFGYVADRLNRYALAYLHVIEPRVKGIETVGEGQPPVASALLRKIYKGNILAAGGFDPASAEAIIERNDADMVAFGRYFISNPDLPKRIQLGLPLNDYDRETFYNNDARGYTDYPFYDE</sequence>
<dbReference type="EMBL" id="CP003130">
    <property type="protein sequence ID" value="AEU36495.1"/>
    <property type="molecule type" value="Genomic_DNA"/>
</dbReference>
<reference evidence="5 6" key="1">
    <citation type="submission" date="2011-11" db="EMBL/GenBank/DDBJ databases">
        <title>Complete sequence of Granulicella mallensis MP5ACTX8.</title>
        <authorList>
            <consortium name="US DOE Joint Genome Institute"/>
            <person name="Lucas S."/>
            <person name="Copeland A."/>
            <person name="Lapidus A."/>
            <person name="Cheng J.-F."/>
            <person name="Goodwin L."/>
            <person name="Pitluck S."/>
            <person name="Peters L."/>
            <person name="Lu M."/>
            <person name="Detter J.C."/>
            <person name="Han C."/>
            <person name="Tapia R."/>
            <person name="Land M."/>
            <person name="Hauser L."/>
            <person name="Kyrpides N."/>
            <person name="Ivanova N."/>
            <person name="Mikhailova N."/>
            <person name="Pagani I."/>
            <person name="Rawat S."/>
            <person name="Mannisto M."/>
            <person name="Haggblom M."/>
            <person name="Woyke T."/>
        </authorList>
    </citation>
    <scope>NUCLEOTIDE SEQUENCE [LARGE SCALE GENOMIC DNA]</scope>
    <source>
        <strain evidence="6">ATCC BAA-1857 / DSM 23137 / MP5ACTX8</strain>
    </source>
</reference>
<dbReference type="GO" id="GO:0005829">
    <property type="term" value="C:cytosol"/>
    <property type="evidence" value="ECO:0007669"/>
    <property type="project" value="TreeGrafter"/>
</dbReference>
<organism evidence="5 6">
    <name type="scientific">Granulicella mallensis (strain ATCC BAA-1857 / DSM 23137 / MP5ACTX8)</name>
    <dbReference type="NCBI Taxonomy" id="682795"/>
    <lineage>
        <taxon>Bacteria</taxon>
        <taxon>Pseudomonadati</taxon>
        <taxon>Acidobacteriota</taxon>
        <taxon>Terriglobia</taxon>
        <taxon>Terriglobales</taxon>
        <taxon>Acidobacteriaceae</taxon>
        <taxon>Granulicella</taxon>
    </lineage>
</organism>
<dbReference type="KEGG" id="gma:AciX8_2171"/>
<dbReference type="EC" id="1.3.1.42" evidence="5"/>
<dbReference type="PANTHER" id="PTHR22893:SF98">
    <property type="entry name" value="OXIDOREDUCTASE"/>
    <property type="match status" value="1"/>
</dbReference>
<dbReference type="STRING" id="682795.AciX8_2171"/>
<proteinExistence type="inferred from homology"/>
<dbReference type="SUPFAM" id="SSF51395">
    <property type="entry name" value="FMN-linked oxidoreductases"/>
    <property type="match status" value="1"/>
</dbReference>
<dbReference type="Proteomes" id="UP000007113">
    <property type="component" value="Chromosome"/>
</dbReference>
<comment type="cofactor">
    <cofactor evidence="1">
        <name>FMN</name>
        <dbReference type="ChEBI" id="CHEBI:58210"/>
    </cofactor>
</comment>
<dbReference type="FunFam" id="3.20.20.70:FF:000059">
    <property type="entry name" value="N-ethylmaleimide reductase, FMN-linked"/>
    <property type="match status" value="1"/>
</dbReference>
<dbReference type="RefSeq" id="WP_014265373.1">
    <property type="nucleotide sequence ID" value="NC_016631.1"/>
</dbReference>
<accession>G8NVB4</accession>
<evidence type="ECO:0000256" key="2">
    <source>
        <dbReference type="ARBA" id="ARBA00005979"/>
    </source>
</evidence>
<dbReference type="InterPro" id="IPR013785">
    <property type="entry name" value="Aldolase_TIM"/>
</dbReference>
<dbReference type="InterPro" id="IPR045247">
    <property type="entry name" value="Oye-like"/>
</dbReference>
<evidence type="ECO:0000256" key="3">
    <source>
        <dbReference type="ARBA" id="ARBA00023002"/>
    </source>
</evidence>
<dbReference type="HOGENOM" id="CLU_012153_0_0_0"/>
<evidence type="ECO:0000259" key="4">
    <source>
        <dbReference type="Pfam" id="PF00724"/>
    </source>
</evidence>
<name>G8NVB4_GRAMM</name>
<dbReference type="Pfam" id="PF00724">
    <property type="entry name" value="Oxidored_FMN"/>
    <property type="match status" value="1"/>
</dbReference>
<keyword evidence="3 5" id="KW-0560">Oxidoreductase</keyword>
<evidence type="ECO:0000256" key="1">
    <source>
        <dbReference type="ARBA" id="ARBA00001917"/>
    </source>
</evidence>
<dbReference type="GO" id="GO:0010181">
    <property type="term" value="F:FMN binding"/>
    <property type="evidence" value="ECO:0007669"/>
    <property type="project" value="InterPro"/>
</dbReference>
<dbReference type="AlphaFoldDB" id="G8NVB4"/>
<dbReference type="GO" id="GO:0016629">
    <property type="term" value="F:12-oxophytodienoate reductase activity"/>
    <property type="evidence" value="ECO:0007669"/>
    <property type="project" value="UniProtKB-EC"/>
</dbReference>
<dbReference type="Gene3D" id="3.20.20.70">
    <property type="entry name" value="Aldolase class I"/>
    <property type="match status" value="1"/>
</dbReference>
<evidence type="ECO:0000313" key="6">
    <source>
        <dbReference type="Proteomes" id="UP000007113"/>
    </source>
</evidence>